<dbReference type="Pfam" id="PF08902">
    <property type="entry name" value="DUF1848"/>
    <property type="match status" value="1"/>
</dbReference>
<protein>
    <recommendedName>
        <fullName evidence="3">DNA photolyase</fullName>
    </recommendedName>
</protein>
<name>A0A532UTY5_UNCL8</name>
<evidence type="ECO:0000313" key="2">
    <source>
        <dbReference type="Proteomes" id="UP000319619"/>
    </source>
</evidence>
<organism evidence="1 2">
    <name type="scientific">candidate division LCP-89 bacterium B3_LCP</name>
    <dbReference type="NCBI Taxonomy" id="2012998"/>
    <lineage>
        <taxon>Bacteria</taxon>
        <taxon>Pseudomonadati</taxon>
        <taxon>Bacteria division LCP-89</taxon>
    </lineage>
</organism>
<evidence type="ECO:0008006" key="3">
    <source>
        <dbReference type="Google" id="ProtNLM"/>
    </source>
</evidence>
<dbReference type="InterPro" id="IPR014998">
    <property type="entry name" value="DUF1848"/>
</dbReference>
<comment type="caution">
    <text evidence="1">The sequence shown here is derived from an EMBL/GenBank/DDBJ whole genome shotgun (WGS) entry which is preliminary data.</text>
</comment>
<dbReference type="EMBL" id="NJBN01000010">
    <property type="protein sequence ID" value="TKJ38403.1"/>
    <property type="molecule type" value="Genomic_DNA"/>
</dbReference>
<reference evidence="1 2" key="1">
    <citation type="submission" date="2017-06" db="EMBL/GenBank/DDBJ databases">
        <title>Novel microbial phyla capable of carbon fixation and sulfur reduction in deep-sea sediments.</title>
        <authorList>
            <person name="Huang J."/>
            <person name="Baker B."/>
            <person name="Wang Y."/>
        </authorList>
    </citation>
    <scope>NUCLEOTIDE SEQUENCE [LARGE SCALE GENOMIC DNA]</scope>
    <source>
        <strain evidence="1">B3_LCP</strain>
    </source>
</reference>
<accession>A0A532UTY5</accession>
<evidence type="ECO:0000313" key="1">
    <source>
        <dbReference type="EMBL" id="TKJ38403.1"/>
    </source>
</evidence>
<dbReference type="AlphaFoldDB" id="A0A532UTY5"/>
<gene>
    <name evidence="1" type="ORF">CEE37_12855</name>
</gene>
<dbReference type="Proteomes" id="UP000319619">
    <property type="component" value="Unassembled WGS sequence"/>
</dbReference>
<proteinExistence type="predicted"/>
<sequence>MIAESQQPLIISASRTKDMVHRSPDTLAEILTGIKQCRWGPHGPFAQIRPDLIHTIVLWTKAPENLLKHQKLHESLRILHEEYRIQVSLQITATGFGGSFLEPGIPAWEGVCNTVRELFDEGWINPKAVIYRFDPFLLLKTPSGKLFGNISLDLFKDMAAAFVSLGIRRVTTSRADAVRYPKVAQRLKALGLEWIHIPDDRAVKLCEDMDAVCRKMGVDFSVCCEPPVDSLLSRWGCIDGVWLNEAKGREYPPATETLHNQIGRQRPACHCTYSRDIGYSPGSATCYSGGFGCLYCYSQGNAKPPDPEGISAEIRFFDEKSEEYLRSKNLSDKLVISEGY</sequence>